<keyword evidence="1" id="KW-0560">Oxidoreductase</keyword>
<reference evidence="1 2" key="1">
    <citation type="submission" date="2019-05" db="EMBL/GenBank/DDBJ databases">
        <authorList>
            <consortium name="Science for Life Laboratories"/>
        </authorList>
    </citation>
    <scope>NUCLEOTIDE SEQUENCE [LARGE SCALE GENOMIC DNA]</scope>
    <source>
        <strain evidence="1">Soil9</strain>
    </source>
</reference>
<dbReference type="Proteomes" id="UP000464178">
    <property type="component" value="Chromosome"/>
</dbReference>
<dbReference type="Gene3D" id="3.10.180.10">
    <property type="entry name" value="2,3-Dihydroxybiphenyl 1,2-Dioxygenase, domain 1"/>
    <property type="match status" value="1"/>
</dbReference>
<gene>
    <name evidence="1" type="ORF">SOIL9_02100</name>
</gene>
<protein>
    <recommendedName>
        <fullName evidence="3">VOC domain-containing protein</fullName>
    </recommendedName>
</protein>
<sequence length="98" mass="10714">MIGRVQWELIQPLDDTSIFAQFLAEKGEGVHHIAVGTTNYEEVLAAEAKRGNGLVMNCELDGRFRGIKVSYLNTQRDLGVLLEVFNGTPGSAQKPDPA</sequence>
<keyword evidence="2" id="KW-1185">Reference proteome</keyword>
<evidence type="ECO:0000313" key="2">
    <source>
        <dbReference type="Proteomes" id="UP000464178"/>
    </source>
</evidence>
<dbReference type="EMBL" id="LR593886">
    <property type="protein sequence ID" value="VTR98632.1"/>
    <property type="molecule type" value="Genomic_DNA"/>
</dbReference>
<dbReference type="InterPro" id="IPR029068">
    <property type="entry name" value="Glyas_Bleomycin-R_OHBP_Dase"/>
</dbReference>
<dbReference type="AlphaFoldDB" id="A0A6P2DG90"/>
<organism evidence="1 2">
    <name type="scientific">Gemmata massiliana</name>
    <dbReference type="NCBI Taxonomy" id="1210884"/>
    <lineage>
        <taxon>Bacteria</taxon>
        <taxon>Pseudomonadati</taxon>
        <taxon>Planctomycetota</taxon>
        <taxon>Planctomycetia</taxon>
        <taxon>Gemmatales</taxon>
        <taxon>Gemmataceae</taxon>
        <taxon>Gemmata</taxon>
    </lineage>
</organism>
<dbReference type="GO" id="GO:0051213">
    <property type="term" value="F:dioxygenase activity"/>
    <property type="evidence" value="ECO:0007669"/>
    <property type="project" value="UniProtKB-KW"/>
</dbReference>
<name>A0A6P2DG90_9BACT</name>
<dbReference type="KEGG" id="gms:SOIL9_02100"/>
<evidence type="ECO:0000313" key="1">
    <source>
        <dbReference type="EMBL" id="VTR98632.1"/>
    </source>
</evidence>
<dbReference type="Pfam" id="PF13669">
    <property type="entry name" value="Glyoxalase_4"/>
    <property type="match status" value="1"/>
</dbReference>
<accession>A0A6P2DG90</accession>
<proteinExistence type="predicted"/>
<evidence type="ECO:0008006" key="3">
    <source>
        <dbReference type="Google" id="ProtNLM"/>
    </source>
</evidence>
<keyword evidence="1" id="KW-0223">Dioxygenase</keyword>
<dbReference type="SUPFAM" id="SSF54593">
    <property type="entry name" value="Glyoxalase/Bleomycin resistance protein/Dihydroxybiphenyl dioxygenase"/>
    <property type="match status" value="1"/>
</dbReference>